<name>A0ABW9B266_9BURK</name>
<comment type="caution">
    <text evidence="2">The sequence shown here is derived from an EMBL/GenBank/DDBJ whole genome shotgun (WGS) entry which is preliminary data.</text>
</comment>
<evidence type="ECO:0000259" key="1">
    <source>
        <dbReference type="Pfam" id="PF08281"/>
    </source>
</evidence>
<sequence length="86" mass="9840">MTITHSGNQISCLEVRDLDWVFQMLWEQQREVVLMVGLDDMSYAEISLMLGMPVEAVMSRLSRGRERLRDVTARVRPESKPGVTST</sequence>
<dbReference type="Pfam" id="PF08281">
    <property type="entry name" value="Sigma70_r4_2"/>
    <property type="match status" value="1"/>
</dbReference>
<dbReference type="EMBL" id="JAQQEZ010000040">
    <property type="protein sequence ID" value="MFM0006353.1"/>
    <property type="molecule type" value="Genomic_DNA"/>
</dbReference>
<protein>
    <submittedName>
        <fullName evidence="2">Sigma factor-like helix-turn-helix DNA-binding protein</fullName>
    </submittedName>
</protein>
<feature type="domain" description="RNA polymerase sigma factor 70 region 4 type 2" evidence="1">
    <location>
        <begin position="23"/>
        <end position="68"/>
    </location>
</feature>
<keyword evidence="3" id="KW-1185">Reference proteome</keyword>
<organism evidence="2 3">
    <name type="scientific">Paraburkholderia dipogonis</name>
    <dbReference type="NCBI Taxonomy" id="1211383"/>
    <lineage>
        <taxon>Bacteria</taxon>
        <taxon>Pseudomonadati</taxon>
        <taxon>Pseudomonadota</taxon>
        <taxon>Betaproteobacteria</taxon>
        <taxon>Burkholderiales</taxon>
        <taxon>Burkholderiaceae</taxon>
        <taxon>Paraburkholderia</taxon>
    </lineage>
</organism>
<dbReference type="CDD" id="cd06171">
    <property type="entry name" value="Sigma70_r4"/>
    <property type="match status" value="1"/>
</dbReference>
<evidence type="ECO:0000313" key="2">
    <source>
        <dbReference type="EMBL" id="MFM0006353.1"/>
    </source>
</evidence>
<dbReference type="Proteomes" id="UP001629230">
    <property type="component" value="Unassembled WGS sequence"/>
</dbReference>
<reference evidence="2 3" key="1">
    <citation type="journal article" date="2024" name="Chem. Sci.">
        <title>Discovery of megapolipeptins by genome mining of a Burkholderiales bacteria collection.</title>
        <authorList>
            <person name="Paulo B.S."/>
            <person name="Recchia M.J.J."/>
            <person name="Lee S."/>
            <person name="Fergusson C.H."/>
            <person name="Romanowski S.B."/>
            <person name="Hernandez A."/>
            <person name="Krull N."/>
            <person name="Liu D.Y."/>
            <person name="Cavanagh H."/>
            <person name="Bos A."/>
            <person name="Gray C.A."/>
            <person name="Murphy B.T."/>
            <person name="Linington R.G."/>
            <person name="Eustaquio A.S."/>
        </authorList>
    </citation>
    <scope>NUCLEOTIDE SEQUENCE [LARGE SCALE GENOMIC DNA]</scope>
    <source>
        <strain evidence="2 3">RL17-350-BIC-A</strain>
    </source>
</reference>
<dbReference type="SUPFAM" id="SSF88659">
    <property type="entry name" value="Sigma3 and sigma4 domains of RNA polymerase sigma factors"/>
    <property type="match status" value="1"/>
</dbReference>
<dbReference type="InterPro" id="IPR013324">
    <property type="entry name" value="RNA_pol_sigma_r3/r4-like"/>
</dbReference>
<gene>
    <name evidence="2" type="ORF">PQR57_35870</name>
</gene>
<dbReference type="InterPro" id="IPR036388">
    <property type="entry name" value="WH-like_DNA-bd_sf"/>
</dbReference>
<proteinExistence type="predicted"/>
<dbReference type="Gene3D" id="1.10.10.10">
    <property type="entry name" value="Winged helix-like DNA-binding domain superfamily/Winged helix DNA-binding domain"/>
    <property type="match status" value="1"/>
</dbReference>
<accession>A0ABW9B266</accession>
<evidence type="ECO:0000313" key="3">
    <source>
        <dbReference type="Proteomes" id="UP001629230"/>
    </source>
</evidence>
<dbReference type="InterPro" id="IPR013249">
    <property type="entry name" value="RNA_pol_sigma70_r4_t2"/>
</dbReference>